<evidence type="ECO:0000313" key="1">
    <source>
        <dbReference type="EMBL" id="NIJ56284.1"/>
    </source>
</evidence>
<protein>
    <submittedName>
        <fullName evidence="1">Secreted protein</fullName>
    </submittedName>
</protein>
<dbReference type="RefSeq" id="WP_208394017.1">
    <property type="nucleotide sequence ID" value="NZ_JAASQI010000001.1"/>
</dbReference>
<reference evidence="1 2" key="1">
    <citation type="submission" date="2020-03" db="EMBL/GenBank/DDBJ databases">
        <title>Genomic Encyclopedia of Type Strains, Phase IV (KMG-IV): sequencing the most valuable type-strain genomes for metagenomic binning, comparative biology and taxonomic classification.</title>
        <authorList>
            <person name="Goeker M."/>
        </authorList>
    </citation>
    <scope>NUCLEOTIDE SEQUENCE [LARGE SCALE GENOMIC DNA]</scope>
    <source>
        <strain evidence="1 2">DSM 103870</strain>
    </source>
</reference>
<dbReference type="InterPro" id="IPR045389">
    <property type="entry name" value="DUF6522"/>
</dbReference>
<organism evidence="1 2">
    <name type="scientific">Pseudochelatococcus lubricantis</name>
    <dbReference type="NCBI Taxonomy" id="1538102"/>
    <lineage>
        <taxon>Bacteria</taxon>
        <taxon>Pseudomonadati</taxon>
        <taxon>Pseudomonadota</taxon>
        <taxon>Alphaproteobacteria</taxon>
        <taxon>Hyphomicrobiales</taxon>
        <taxon>Chelatococcaceae</taxon>
        <taxon>Pseudochelatococcus</taxon>
    </lineage>
</organism>
<keyword evidence="2" id="KW-1185">Reference proteome</keyword>
<name>A0ABX0UTK3_9HYPH</name>
<comment type="caution">
    <text evidence="1">The sequence shown here is derived from an EMBL/GenBank/DDBJ whole genome shotgun (WGS) entry which is preliminary data.</text>
</comment>
<dbReference type="Proteomes" id="UP001429580">
    <property type="component" value="Unassembled WGS sequence"/>
</dbReference>
<dbReference type="EMBL" id="JAASQI010000001">
    <property type="protein sequence ID" value="NIJ56284.1"/>
    <property type="molecule type" value="Genomic_DNA"/>
</dbReference>
<proteinExistence type="predicted"/>
<dbReference type="Pfam" id="PF20132">
    <property type="entry name" value="DUF6522"/>
    <property type="match status" value="1"/>
</dbReference>
<gene>
    <name evidence="1" type="ORF">FHS82_000097</name>
</gene>
<sequence>MTGDFRIERDAGGDFVLDPAVLAARFRLSVADFRRNMALGHITSMVEAGQGEDAGRFRLTLRFGNRVWRAVVDASGRVADETLGFTSPVRGIRAGAAATCSASARKP</sequence>
<accession>A0ABX0UTK3</accession>
<evidence type="ECO:0000313" key="2">
    <source>
        <dbReference type="Proteomes" id="UP001429580"/>
    </source>
</evidence>